<feature type="compositionally biased region" description="Basic and acidic residues" evidence="1">
    <location>
        <begin position="569"/>
        <end position="592"/>
    </location>
</feature>
<feature type="compositionally biased region" description="Basic and acidic residues" evidence="1">
    <location>
        <begin position="49"/>
        <end position="65"/>
    </location>
</feature>
<dbReference type="KEGG" id="rsn:RSPO_c02970"/>
<dbReference type="PANTHER" id="PTHR10587">
    <property type="entry name" value="GLYCOSYL TRANSFERASE-RELATED"/>
    <property type="match status" value="1"/>
</dbReference>
<gene>
    <name evidence="3" type="ordered locus">RSPO_c02970</name>
</gene>
<feature type="compositionally biased region" description="Basic residues" evidence="1">
    <location>
        <begin position="524"/>
        <end position="538"/>
    </location>
</feature>
<reference evidence="3 4" key="1">
    <citation type="journal article" date="2011" name="J. Bacteriol.">
        <title>Complete genome sequence of the plant pathogen Ralstonia solanacearum strain Po82.</title>
        <authorList>
            <person name="Xu J."/>
            <person name="Zheng H.J."/>
            <person name="Liu L."/>
            <person name="Pan Z.C."/>
            <person name="Prior P."/>
            <person name="Tang B."/>
            <person name="Xu J.S."/>
            <person name="Zhang H."/>
            <person name="Tian Q."/>
            <person name="Zhang L.Q."/>
            <person name="Feng J."/>
        </authorList>
    </citation>
    <scope>NUCLEOTIDE SEQUENCE [LARGE SCALE GENOMIC DNA]</scope>
    <source>
        <strain evidence="3 4">Po82</strain>
    </source>
</reference>
<feature type="region of interest" description="Disordered" evidence="1">
    <location>
        <begin position="794"/>
        <end position="822"/>
    </location>
</feature>
<feature type="compositionally biased region" description="Low complexity" evidence="1">
    <location>
        <begin position="22"/>
        <end position="48"/>
    </location>
</feature>
<dbReference type="HOGENOM" id="CLU_283832_0_0_4"/>
<dbReference type="SUPFAM" id="SSF88713">
    <property type="entry name" value="Glycoside hydrolase/deacetylase"/>
    <property type="match status" value="1"/>
</dbReference>
<feature type="compositionally biased region" description="Low complexity" evidence="1">
    <location>
        <begin position="543"/>
        <end position="565"/>
    </location>
</feature>
<feature type="compositionally biased region" description="Low complexity" evidence="1">
    <location>
        <begin position="395"/>
        <end position="417"/>
    </location>
</feature>
<feature type="region of interest" description="Disordered" evidence="1">
    <location>
        <begin position="1"/>
        <end position="224"/>
    </location>
</feature>
<evidence type="ECO:0000313" key="4">
    <source>
        <dbReference type="Proteomes" id="UP000007953"/>
    </source>
</evidence>
<dbReference type="GO" id="GO:0016810">
    <property type="term" value="F:hydrolase activity, acting on carbon-nitrogen (but not peptide) bonds"/>
    <property type="evidence" value="ECO:0007669"/>
    <property type="project" value="InterPro"/>
</dbReference>
<evidence type="ECO:0000259" key="2">
    <source>
        <dbReference type="PROSITE" id="PS51677"/>
    </source>
</evidence>
<accession>F6G466</accession>
<feature type="region of interest" description="Disordered" evidence="1">
    <location>
        <begin position="370"/>
        <end position="453"/>
    </location>
</feature>
<feature type="compositionally biased region" description="Low complexity" evidence="1">
    <location>
        <begin position="154"/>
        <end position="173"/>
    </location>
</feature>
<dbReference type="InterPro" id="IPR011330">
    <property type="entry name" value="Glyco_hydro/deAcase_b/a-brl"/>
</dbReference>
<name>F6G466_RALS8</name>
<dbReference type="GO" id="GO:0005975">
    <property type="term" value="P:carbohydrate metabolic process"/>
    <property type="evidence" value="ECO:0007669"/>
    <property type="project" value="InterPro"/>
</dbReference>
<feature type="compositionally biased region" description="Basic residues" evidence="1">
    <location>
        <begin position="185"/>
        <end position="204"/>
    </location>
</feature>
<feature type="region of interest" description="Disordered" evidence="1">
    <location>
        <begin position="465"/>
        <end position="706"/>
    </location>
</feature>
<feature type="compositionally biased region" description="Basic residues" evidence="1">
    <location>
        <begin position="595"/>
        <end position="633"/>
    </location>
</feature>
<dbReference type="Proteomes" id="UP000007953">
    <property type="component" value="Chromosome"/>
</dbReference>
<dbReference type="InterPro" id="IPR002509">
    <property type="entry name" value="NODB_dom"/>
</dbReference>
<feature type="compositionally biased region" description="Low complexity" evidence="1">
    <location>
        <begin position="375"/>
        <end position="385"/>
    </location>
</feature>
<feature type="compositionally biased region" description="Basic residues" evidence="1">
    <location>
        <begin position="671"/>
        <end position="691"/>
    </location>
</feature>
<organism evidence="3 4">
    <name type="scientific">Ralstonia solanacearum (strain Po82)</name>
    <dbReference type="NCBI Taxonomy" id="1031711"/>
    <lineage>
        <taxon>Bacteria</taxon>
        <taxon>Pseudomonadati</taxon>
        <taxon>Pseudomonadota</taxon>
        <taxon>Betaproteobacteria</taxon>
        <taxon>Burkholderiales</taxon>
        <taxon>Burkholderiaceae</taxon>
        <taxon>Ralstonia</taxon>
        <taxon>Ralstonia solanacearum species complex</taxon>
    </lineage>
</organism>
<dbReference type="PATRIC" id="fig|1031711.3.peg.2901"/>
<feature type="region of interest" description="Disordered" evidence="1">
    <location>
        <begin position="269"/>
        <end position="298"/>
    </location>
</feature>
<proteinExistence type="predicted"/>
<dbReference type="InterPro" id="IPR050248">
    <property type="entry name" value="Polysacc_deacetylase_ArnD"/>
</dbReference>
<protein>
    <recommendedName>
        <fullName evidence="2">NodB homology domain-containing protein</fullName>
    </recommendedName>
</protein>
<feature type="compositionally biased region" description="Basic residues" evidence="1">
    <location>
        <begin position="768"/>
        <end position="779"/>
    </location>
</feature>
<dbReference type="eggNOG" id="COG0726">
    <property type="taxonomic scope" value="Bacteria"/>
</dbReference>
<feature type="region of interest" description="Disordered" evidence="1">
    <location>
        <begin position="728"/>
        <end position="779"/>
    </location>
</feature>
<dbReference type="PANTHER" id="PTHR10587:SF137">
    <property type="entry name" value="4-DEOXY-4-FORMAMIDO-L-ARABINOSE-PHOSPHOUNDECAPRENOL DEFORMYLASE ARND-RELATED"/>
    <property type="match status" value="1"/>
</dbReference>
<dbReference type="AlphaFoldDB" id="F6G466"/>
<feature type="compositionally biased region" description="Low complexity" evidence="1">
    <location>
        <begin position="660"/>
        <end position="670"/>
    </location>
</feature>
<dbReference type="Pfam" id="PF01522">
    <property type="entry name" value="Polysacc_deac_1"/>
    <property type="match status" value="1"/>
</dbReference>
<feature type="compositionally biased region" description="Basic and acidic residues" evidence="1">
    <location>
        <begin position="634"/>
        <end position="644"/>
    </location>
</feature>
<feature type="compositionally biased region" description="Basic residues" evidence="1">
    <location>
        <begin position="474"/>
        <end position="483"/>
    </location>
</feature>
<dbReference type="EMBL" id="CP002819">
    <property type="protein sequence ID" value="AEG70262.1"/>
    <property type="molecule type" value="Genomic_DNA"/>
</dbReference>
<dbReference type="Gene3D" id="3.20.20.370">
    <property type="entry name" value="Glycoside hydrolase/deacetylase"/>
    <property type="match status" value="1"/>
</dbReference>
<dbReference type="PROSITE" id="PS51677">
    <property type="entry name" value="NODB"/>
    <property type="match status" value="1"/>
</dbReference>
<sequence length="1096" mass="117596">MAAGAAGLSRRHRPHELRGRSLRLPAALAERGAARAGRPVARRAGVAADARRDRGRRAADARRAVAADGGDAARRCPVRVGQQRRARRQGAGPTLRLRSSLPAEPGGDTAALLPRRPASGPGRQPRPAKLVRRPRRQGHAAARSHRRSRHAGRPARQQRAAAVEPRRLGLARWAARRAGRPDGRRRLRHRRAGPRHGRRARRLRGGGARGARCHRLPPADDRPGRIRRRRARHHPARCGASLDAEPRPDRRLAVRGVPVAAHARARLAARADGRGGRGGIGQPRLRHGPWPDAGIRHDADRRSGGLLDLSVRAIGTAACPPGGCDARLDRRLLADHPARRADLRVRLRVDAVLGLSRPGAARAVFDRRPDDSRAGHALRAAASARWPGRHPGRVATGRSAGTRGPGGTAAALAAGGAADRRMRHARAAPRSAVEPGTGCAEPGAGAEPGARRAPARRHRCARCAVPGGDLGRQRAGRARRRREGVRATAAAGGRGHARRLRQPGAVPAERSGAARAPDEPAARRCARRAPAHRRRRSTHPGQAGAVRAVPRRCGGGAAPAAAHARGLARHLDGAGRRCPADRTRRPLERDAAAARARRRADTHRGHTQPRCRPGSRCRRARRRARRALHRHEGRGRSPLRELRARGHPPVARGRCRHRAVAAARAALGATRHARARAAGRRRAGGGRRLRAGGRTVDHPAPGRHAADRRGRLELRAVLQPAHGCIGRRAARDAADPGLAADRQSRDRGRLRPAGAVARADAGDVRADRRPRRHPRAAVRRHPCAIGTISAIDDLDGRARTGPPPSRRSRMNPPLPIPLGTMRPWKPTPLITGTAVLHAGAAAAVVAQPDGWPWAAGGVIASHLALAAAGLWPRSALLGPNWTRLPESVGRGIALTIDDGPHPEVTPRVLDLLDRHGAKATFFCIGDLACRHPQWVEAIVARGHAVENHSQRHWHNFSLLGPGALRREIEAAQDTLTGISGIRPLFFRAPAGLRNPFLEPVLCRLGLQLASWTRRGFDTRTRDAAAVTRRLLRGLAPRDILLLHDGHAARSTQGEPVVLEVLPAVLRAAADAQLQCITLRAALAPETAHPAQPAPLT</sequence>
<feature type="domain" description="NodB homology" evidence="2">
    <location>
        <begin position="890"/>
        <end position="1096"/>
    </location>
</feature>
<feature type="compositionally biased region" description="Basic residues" evidence="1">
    <location>
        <begin position="129"/>
        <end position="153"/>
    </location>
</feature>
<evidence type="ECO:0000313" key="3">
    <source>
        <dbReference type="EMBL" id="AEG70262.1"/>
    </source>
</evidence>
<feature type="compositionally biased region" description="Low complexity" evidence="1">
    <location>
        <begin position="428"/>
        <end position="452"/>
    </location>
</feature>
<dbReference type="CDD" id="cd10917">
    <property type="entry name" value="CE4_NodB_like_6s_7s"/>
    <property type="match status" value="1"/>
</dbReference>
<evidence type="ECO:0000256" key="1">
    <source>
        <dbReference type="SAM" id="MobiDB-lite"/>
    </source>
</evidence>